<comment type="caution">
    <text evidence="1">The sequence shown here is derived from an EMBL/GenBank/DDBJ whole genome shotgun (WGS) entry which is preliminary data.</text>
</comment>
<name>A0A8X6K8B5_TRICU</name>
<sequence length="143" mass="16377">MNVTERIDDDASKTAEEVKIMQVDDEIASILTPVCVGIYCVQSSIMKVHWTAAVARLTTMFANKPFEYKYDVCDRLWFQSPLKPTNEKHLPLLNNTIPEELVTDFKLCASCKNSLDWTCHFRIDLSIQISSTGCPHYIRLVYV</sequence>
<dbReference type="OrthoDB" id="7448201at2759"/>
<proteinExistence type="predicted"/>
<protein>
    <submittedName>
        <fullName evidence="1">Uncharacterized protein</fullName>
    </submittedName>
</protein>
<reference evidence="1" key="1">
    <citation type="submission" date="2020-07" db="EMBL/GenBank/DDBJ databases">
        <title>Multicomponent nature underlies the extraordinary mechanical properties of spider dragline silk.</title>
        <authorList>
            <person name="Kono N."/>
            <person name="Nakamura H."/>
            <person name="Mori M."/>
            <person name="Yoshida Y."/>
            <person name="Ohtoshi R."/>
            <person name="Malay A.D."/>
            <person name="Moran D.A.P."/>
            <person name="Tomita M."/>
            <person name="Numata K."/>
            <person name="Arakawa K."/>
        </authorList>
    </citation>
    <scope>NUCLEOTIDE SEQUENCE</scope>
</reference>
<keyword evidence="2" id="KW-1185">Reference proteome</keyword>
<dbReference type="EMBL" id="BMAO01030096">
    <property type="protein sequence ID" value="GFQ65704.1"/>
    <property type="molecule type" value="Genomic_DNA"/>
</dbReference>
<evidence type="ECO:0000313" key="2">
    <source>
        <dbReference type="Proteomes" id="UP000887116"/>
    </source>
</evidence>
<dbReference type="Proteomes" id="UP000887116">
    <property type="component" value="Unassembled WGS sequence"/>
</dbReference>
<gene>
    <name evidence="1" type="ORF">TNCT_556851</name>
</gene>
<dbReference type="AlphaFoldDB" id="A0A8X6K8B5"/>
<organism evidence="1 2">
    <name type="scientific">Trichonephila clavata</name>
    <name type="common">Joro spider</name>
    <name type="synonym">Nephila clavata</name>
    <dbReference type="NCBI Taxonomy" id="2740835"/>
    <lineage>
        <taxon>Eukaryota</taxon>
        <taxon>Metazoa</taxon>
        <taxon>Ecdysozoa</taxon>
        <taxon>Arthropoda</taxon>
        <taxon>Chelicerata</taxon>
        <taxon>Arachnida</taxon>
        <taxon>Araneae</taxon>
        <taxon>Araneomorphae</taxon>
        <taxon>Entelegynae</taxon>
        <taxon>Araneoidea</taxon>
        <taxon>Nephilidae</taxon>
        <taxon>Trichonephila</taxon>
    </lineage>
</organism>
<accession>A0A8X6K8B5</accession>
<evidence type="ECO:0000313" key="1">
    <source>
        <dbReference type="EMBL" id="GFQ65704.1"/>
    </source>
</evidence>